<dbReference type="EMBL" id="CP109134">
    <property type="protein sequence ID" value="WSD06217.1"/>
    <property type="molecule type" value="Genomic_DNA"/>
</dbReference>
<keyword evidence="3" id="KW-0520">NAD</keyword>
<dbReference type="InterPro" id="IPR002204">
    <property type="entry name" value="3-OH-isobutyrate_DH-rel_CS"/>
</dbReference>
<dbReference type="RefSeq" id="WP_326752375.1">
    <property type="nucleotide sequence ID" value="NZ_CP109134.1"/>
</dbReference>
<organism evidence="6 7">
    <name type="scientific">Streptomyces hirsutus</name>
    <dbReference type="NCBI Taxonomy" id="35620"/>
    <lineage>
        <taxon>Bacteria</taxon>
        <taxon>Bacillati</taxon>
        <taxon>Actinomycetota</taxon>
        <taxon>Actinomycetes</taxon>
        <taxon>Kitasatosporales</taxon>
        <taxon>Streptomycetaceae</taxon>
        <taxon>Streptomyces</taxon>
    </lineage>
</organism>
<evidence type="ECO:0000313" key="6">
    <source>
        <dbReference type="EMBL" id="WSD06217.1"/>
    </source>
</evidence>
<keyword evidence="2" id="KW-0560">Oxidoreductase</keyword>
<reference evidence="6 7" key="1">
    <citation type="submission" date="2022-10" db="EMBL/GenBank/DDBJ databases">
        <title>The complete genomes of actinobacterial strains from the NBC collection.</title>
        <authorList>
            <person name="Joergensen T.S."/>
            <person name="Alvarez Arevalo M."/>
            <person name="Sterndorff E.B."/>
            <person name="Faurdal D."/>
            <person name="Vuksanovic O."/>
            <person name="Mourched A.-S."/>
            <person name="Charusanti P."/>
            <person name="Shaw S."/>
            <person name="Blin K."/>
            <person name="Weber T."/>
        </authorList>
    </citation>
    <scope>NUCLEOTIDE SEQUENCE [LARGE SCALE GENOMIC DNA]</scope>
    <source>
        <strain evidence="6 7">NBC 01753</strain>
    </source>
</reference>
<name>A0ABZ1GJ84_9ACTN</name>
<dbReference type="Gene3D" id="1.10.1040.10">
    <property type="entry name" value="N-(1-d-carboxylethyl)-l-norvaline Dehydrogenase, domain 2"/>
    <property type="match status" value="1"/>
</dbReference>
<protein>
    <submittedName>
        <fullName evidence="6">NAD(P)-dependent oxidoreductase</fullName>
    </submittedName>
</protein>
<dbReference type="InterPro" id="IPR013328">
    <property type="entry name" value="6PGD_dom2"/>
</dbReference>
<dbReference type="PROSITE" id="PS00895">
    <property type="entry name" value="3_HYDROXYISOBUT_DH"/>
    <property type="match status" value="1"/>
</dbReference>
<keyword evidence="7" id="KW-1185">Reference proteome</keyword>
<dbReference type="PANTHER" id="PTHR43060">
    <property type="entry name" value="3-HYDROXYISOBUTYRATE DEHYDROGENASE-LIKE 1, MITOCHONDRIAL-RELATED"/>
    <property type="match status" value="1"/>
</dbReference>
<dbReference type="Gene3D" id="3.40.50.720">
    <property type="entry name" value="NAD(P)-binding Rossmann-like Domain"/>
    <property type="match status" value="1"/>
</dbReference>
<dbReference type="InterPro" id="IPR015815">
    <property type="entry name" value="HIBADH-related"/>
</dbReference>
<dbReference type="PANTHER" id="PTHR43060:SF15">
    <property type="entry name" value="3-HYDROXYISOBUTYRATE DEHYDROGENASE-LIKE 1, MITOCHONDRIAL-RELATED"/>
    <property type="match status" value="1"/>
</dbReference>
<evidence type="ECO:0000256" key="2">
    <source>
        <dbReference type="ARBA" id="ARBA00023002"/>
    </source>
</evidence>
<evidence type="ECO:0000256" key="3">
    <source>
        <dbReference type="ARBA" id="ARBA00023027"/>
    </source>
</evidence>
<dbReference type="InterPro" id="IPR006115">
    <property type="entry name" value="6PGDH_NADP-bd"/>
</dbReference>
<evidence type="ECO:0000259" key="5">
    <source>
        <dbReference type="Pfam" id="PF14833"/>
    </source>
</evidence>
<evidence type="ECO:0000313" key="7">
    <source>
        <dbReference type="Proteomes" id="UP001335325"/>
    </source>
</evidence>
<feature type="domain" description="6-phosphogluconate dehydrogenase NADP-binding" evidence="4">
    <location>
        <begin position="6"/>
        <end position="162"/>
    </location>
</feature>
<dbReference type="InterPro" id="IPR036291">
    <property type="entry name" value="NAD(P)-bd_dom_sf"/>
</dbReference>
<dbReference type="Proteomes" id="UP001335325">
    <property type="component" value="Chromosome"/>
</dbReference>
<gene>
    <name evidence="6" type="ORF">OIE73_10815</name>
</gene>
<proteinExistence type="inferred from homology"/>
<dbReference type="InterPro" id="IPR008927">
    <property type="entry name" value="6-PGluconate_DH-like_C_sf"/>
</dbReference>
<dbReference type="Pfam" id="PF03446">
    <property type="entry name" value="NAD_binding_2"/>
    <property type="match status" value="1"/>
</dbReference>
<dbReference type="SUPFAM" id="SSF51735">
    <property type="entry name" value="NAD(P)-binding Rossmann-fold domains"/>
    <property type="match status" value="1"/>
</dbReference>
<dbReference type="SUPFAM" id="SSF48179">
    <property type="entry name" value="6-phosphogluconate dehydrogenase C-terminal domain-like"/>
    <property type="match status" value="1"/>
</dbReference>
<evidence type="ECO:0000256" key="1">
    <source>
        <dbReference type="ARBA" id="ARBA00009080"/>
    </source>
</evidence>
<evidence type="ECO:0000259" key="4">
    <source>
        <dbReference type="Pfam" id="PF03446"/>
    </source>
</evidence>
<sequence>MANRQLAFIGLGSMGGGMARRLLETGHTLTVFNRTARKAAPLVEAGAHLADAPERAAAGHDVVLLSLSDEKAVEEILFDRVVPVLAPGALVVDTSTVSPGYAREAAARLAEKGLRRVEACVVGNPLQARKGELRVFVSGAAEDLYEIRPVLEAIGNEVVHVGAPGTAASMKLILNLLLGAQVAALAEAVDYGTAAGLDRDQLIGVVAASGFSSMVMRFRADLMLKRTYEPAFFRSELMEKDIRIAMEAAAELGTAMPVLGTVRERFAQVLAAGDGDKDASVLVEHQPKQGG</sequence>
<comment type="similarity">
    <text evidence="1">Belongs to the HIBADH-related family.</text>
</comment>
<dbReference type="PIRSF" id="PIRSF000103">
    <property type="entry name" value="HIBADH"/>
    <property type="match status" value="1"/>
</dbReference>
<accession>A0ABZ1GJ84</accession>
<dbReference type="Pfam" id="PF14833">
    <property type="entry name" value="NAD_binding_11"/>
    <property type="match status" value="1"/>
</dbReference>
<dbReference type="InterPro" id="IPR029154">
    <property type="entry name" value="HIBADH-like_NADP-bd"/>
</dbReference>
<feature type="domain" description="3-hydroxyisobutyrate dehydrogenase-like NAD-binding" evidence="5">
    <location>
        <begin position="165"/>
        <end position="284"/>
    </location>
</feature>
<dbReference type="GeneID" id="91543068"/>